<evidence type="ECO:0000256" key="4">
    <source>
        <dbReference type="ARBA" id="ARBA00023163"/>
    </source>
</evidence>
<accession>A0ABN3Y731</accession>
<proteinExistence type="predicted"/>
<comment type="caution">
    <text evidence="6">The sequence shown here is derived from an EMBL/GenBank/DDBJ whole genome shotgun (WGS) entry which is preliminary data.</text>
</comment>
<dbReference type="Proteomes" id="UP001501577">
    <property type="component" value="Unassembled WGS sequence"/>
</dbReference>
<dbReference type="RefSeq" id="WP_068710098.1">
    <property type="nucleotide sequence ID" value="NZ_BAAAXQ010000034.1"/>
</dbReference>
<evidence type="ECO:0000256" key="3">
    <source>
        <dbReference type="ARBA" id="ARBA00023125"/>
    </source>
</evidence>
<keyword evidence="2" id="KW-0805">Transcription regulation</keyword>
<dbReference type="EMBL" id="BAAAXQ010000034">
    <property type="protein sequence ID" value="GAA3016791.1"/>
    <property type="molecule type" value="Genomic_DNA"/>
</dbReference>
<dbReference type="PANTHER" id="PTHR37299">
    <property type="entry name" value="TRANSCRIPTIONAL REGULATOR-RELATED"/>
    <property type="match status" value="1"/>
</dbReference>
<reference evidence="6 7" key="1">
    <citation type="journal article" date="2019" name="Int. J. Syst. Evol. Microbiol.">
        <title>The Global Catalogue of Microorganisms (GCM) 10K type strain sequencing project: providing services to taxonomists for standard genome sequencing and annotation.</title>
        <authorList>
            <consortium name="The Broad Institute Genomics Platform"/>
            <consortium name="The Broad Institute Genome Sequencing Center for Infectious Disease"/>
            <person name="Wu L."/>
            <person name="Ma J."/>
        </authorList>
    </citation>
    <scope>NUCLEOTIDE SEQUENCE [LARGE SCALE GENOMIC DNA]</scope>
    <source>
        <strain evidence="6 7">JCM 8736</strain>
    </source>
</reference>
<organism evidence="6 7">
    <name type="scientific">Tetragenococcus solitarius</name>
    <dbReference type="NCBI Taxonomy" id="71453"/>
    <lineage>
        <taxon>Bacteria</taxon>
        <taxon>Bacillati</taxon>
        <taxon>Bacillota</taxon>
        <taxon>Bacilli</taxon>
        <taxon>Lactobacillales</taxon>
        <taxon>Enterococcaceae</taxon>
        <taxon>Tetragenococcus</taxon>
    </lineage>
</organism>
<evidence type="ECO:0000313" key="7">
    <source>
        <dbReference type="Proteomes" id="UP001501577"/>
    </source>
</evidence>
<dbReference type="Gene3D" id="2.40.50.1020">
    <property type="entry name" value="LytTr DNA-binding domain"/>
    <property type="match status" value="1"/>
</dbReference>
<evidence type="ECO:0000256" key="1">
    <source>
        <dbReference type="ARBA" id="ARBA00022490"/>
    </source>
</evidence>
<evidence type="ECO:0000256" key="2">
    <source>
        <dbReference type="ARBA" id="ARBA00023015"/>
    </source>
</evidence>
<dbReference type="PANTHER" id="PTHR37299:SF2">
    <property type="entry name" value="HTH LYTTR-TYPE DOMAIN-CONTAINING PROTEIN"/>
    <property type="match status" value="1"/>
</dbReference>
<dbReference type="InterPro" id="IPR007492">
    <property type="entry name" value="LytTR_DNA-bd_dom"/>
</dbReference>
<dbReference type="PROSITE" id="PS50930">
    <property type="entry name" value="HTH_LYTTR"/>
    <property type="match status" value="1"/>
</dbReference>
<dbReference type="SMART" id="SM00850">
    <property type="entry name" value="LytTR"/>
    <property type="match status" value="1"/>
</dbReference>
<protein>
    <submittedName>
        <fullName evidence="6">LytTR family DNA-binding domain-containing protein</fullName>
    </submittedName>
</protein>
<dbReference type="Pfam" id="PF04397">
    <property type="entry name" value="LytTR"/>
    <property type="match status" value="1"/>
</dbReference>
<keyword evidence="7" id="KW-1185">Reference proteome</keyword>
<dbReference type="InterPro" id="IPR046947">
    <property type="entry name" value="LytR-like"/>
</dbReference>
<name>A0ABN3Y731_9ENTE</name>
<dbReference type="GO" id="GO:0003677">
    <property type="term" value="F:DNA binding"/>
    <property type="evidence" value="ECO:0007669"/>
    <property type="project" value="UniProtKB-KW"/>
</dbReference>
<evidence type="ECO:0000259" key="5">
    <source>
        <dbReference type="PROSITE" id="PS50930"/>
    </source>
</evidence>
<feature type="domain" description="HTH LytTR-type" evidence="5">
    <location>
        <begin position="41"/>
        <end position="144"/>
    </location>
</feature>
<sequence length="144" mass="16803">MKVKLEIDQQLEKGFIILKTQTKSAQINNIIAYIEKTSAPLIGRKQDKNYRIPISDFVNFYSSQKKVYGHTSEEEFLVNSRLYELDEQLPDFFVRISNTEIINLNYVQHFQLTKSGLILIHLTNGSQTSSSKRYLKKVKERLLC</sequence>
<keyword evidence="3 6" id="KW-0238">DNA-binding</keyword>
<keyword evidence="4" id="KW-0804">Transcription</keyword>
<gene>
    <name evidence="6" type="ORF">GCM10019998_11220</name>
</gene>
<keyword evidence="1" id="KW-0963">Cytoplasm</keyword>
<evidence type="ECO:0000313" key="6">
    <source>
        <dbReference type="EMBL" id="GAA3016791.1"/>
    </source>
</evidence>